<dbReference type="PROSITE" id="PS00151">
    <property type="entry name" value="ACYLPHOSPHATASE_2"/>
    <property type="match status" value="1"/>
</dbReference>
<evidence type="ECO:0000256" key="1">
    <source>
        <dbReference type="ARBA" id="ARBA00005614"/>
    </source>
</evidence>
<dbReference type="SUPFAM" id="SSF54975">
    <property type="entry name" value="Acylphosphatase/BLUF domain-like"/>
    <property type="match status" value="1"/>
</dbReference>
<evidence type="ECO:0000313" key="10">
    <source>
        <dbReference type="Proteomes" id="UP000621631"/>
    </source>
</evidence>
<gene>
    <name evidence="9" type="ORF">IC602_16670</name>
</gene>
<organism evidence="9 10">
    <name type="scientific">Virgibacillus halodenitrificans</name>
    <name type="common">Bacillus halodenitrificans</name>
    <dbReference type="NCBI Taxonomy" id="1482"/>
    <lineage>
        <taxon>Bacteria</taxon>
        <taxon>Bacillati</taxon>
        <taxon>Bacillota</taxon>
        <taxon>Bacilli</taxon>
        <taxon>Bacillales</taxon>
        <taxon>Bacillaceae</taxon>
        <taxon>Virgibacillus</taxon>
    </lineage>
</organism>
<evidence type="ECO:0000256" key="4">
    <source>
        <dbReference type="ARBA" id="ARBA00047645"/>
    </source>
</evidence>
<dbReference type="InterPro" id="IPR001792">
    <property type="entry name" value="Acylphosphatase-like_dom"/>
</dbReference>
<evidence type="ECO:0000256" key="3">
    <source>
        <dbReference type="ARBA" id="ARBA00015991"/>
    </source>
</evidence>
<feature type="domain" description="Acylphosphatase-like" evidence="8">
    <location>
        <begin position="2"/>
        <end position="89"/>
    </location>
</feature>
<dbReference type="InterPro" id="IPR017968">
    <property type="entry name" value="Acylphosphatase_CS"/>
</dbReference>
<proteinExistence type="inferred from homology"/>
<dbReference type="RefSeq" id="WP_189779067.1">
    <property type="nucleotide sequence ID" value="NZ_JACWEZ010000015.1"/>
</dbReference>
<reference evidence="9 10" key="1">
    <citation type="submission" date="2020-09" db="EMBL/GenBank/DDBJ databases">
        <title>Draft Genome Sequences of Oil-Oxidizing Bacteria Halomonas titanicae, Marinobacter lutaoensis, and Virgibacillus halodenitrificans Isolated from Highly Saline Environments.</title>
        <authorList>
            <person name="Grouzdev D.S."/>
            <person name="Sokolova D.S."/>
            <person name="Semenova E.M."/>
            <person name="Borzenkov I.A."/>
            <person name="Bidzhieva S.K."/>
            <person name="Poltaraus A.B."/>
            <person name="Nazina T.N."/>
        </authorList>
    </citation>
    <scope>NUCLEOTIDE SEQUENCE [LARGE SCALE GENOMIC DNA]</scope>
    <source>
        <strain evidence="9 10">VKM B-3472D</strain>
    </source>
</reference>
<evidence type="ECO:0000256" key="6">
    <source>
        <dbReference type="RuleBase" id="RU000553"/>
    </source>
</evidence>
<dbReference type="PROSITE" id="PS00150">
    <property type="entry name" value="ACYLPHOSPHATASE_1"/>
    <property type="match status" value="1"/>
</dbReference>
<dbReference type="EMBL" id="JACWEZ010000015">
    <property type="protein sequence ID" value="MBD1224246.1"/>
    <property type="molecule type" value="Genomic_DNA"/>
</dbReference>
<dbReference type="PANTHER" id="PTHR47268">
    <property type="entry name" value="ACYLPHOSPHATASE"/>
    <property type="match status" value="1"/>
</dbReference>
<sequence>MRLMLLVSGKVQGVGFRNAAKQYADINDISGWVQNQDDGTVKLEVQGKEQVVNKFIEKMKEGFNSFIRVNDVQIIHQDEEVSYNNFKIK</sequence>
<comment type="catalytic activity">
    <reaction evidence="4 5 6">
        <text>an acyl phosphate + H2O = a carboxylate + phosphate + H(+)</text>
        <dbReference type="Rhea" id="RHEA:14965"/>
        <dbReference type="ChEBI" id="CHEBI:15377"/>
        <dbReference type="ChEBI" id="CHEBI:15378"/>
        <dbReference type="ChEBI" id="CHEBI:29067"/>
        <dbReference type="ChEBI" id="CHEBI:43474"/>
        <dbReference type="ChEBI" id="CHEBI:59918"/>
        <dbReference type="EC" id="3.6.1.7"/>
    </reaction>
</comment>
<evidence type="ECO:0000259" key="8">
    <source>
        <dbReference type="PROSITE" id="PS51160"/>
    </source>
</evidence>
<evidence type="ECO:0000313" key="9">
    <source>
        <dbReference type="EMBL" id="MBD1224246.1"/>
    </source>
</evidence>
<comment type="similarity">
    <text evidence="1 7">Belongs to the acylphosphatase family.</text>
</comment>
<evidence type="ECO:0000256" key="2">
    <source>
        <dbReference type="ARBA" id="ARBA00012150"/>
    </source>
</evidence>
<dbReference type="PROSITE" id="PS51160">
    <property type="entry name" value="ACYLPHOSPHATASE_3"/>
    <property type="match status" value="1"/>
</dbReference>
<keyword evidence="5 6" id="KW-0378">Hydrolase</keyword>
<accession>A0ABR7VR62</accession>
<dbReference type="Proteomes" id="UP000621631">
    <property type="component" value="Unassembled WGS sequence"/>
</dbReference>
<dbReference type="EC" id="3.6.1.7" evidence="2 5"/>
<protein>
    <recommendedName>
        <fullName evidence="3 5">Acylphosphatase</fullName>
        <ecNumber evidence="2 5">3.6.1.7</ecNumber>
    </recommendedName>
</protein>
<dbReference type="PANTHER" id="PTHR47268:SF4">
    <property type="entry name" value="ACYLPHOSPHATASE"/>
    <property type="match status" value="1"/>
</dbReference>
<keyword evidence="10" id="KW-1185">Reference proteome</keyword>
<dbReference type="Gene3D" id="3.30.70.100">
    <property type="match status" value="1"/>
</dbReference>
<dbReference type="Pfam" id="PF00708">
    <property type="entry name" value="Acylphosphatase"/>
    <property type="match status" value="1"/>
</dbReference>
<evidence type="ECO:0000256" key="5">
    <source>
        <dbReference type="PROSITE-ProRule" id="PRU00520"/>
    </source>
</evidence>
<dbReference type="InterPro" id="IPR020456">
    <property type="entry name" value="Acylphosphatase"/>
</dbReference>
<name>A0ABR7VR62_VIRHA</name>
<dbReference type="InterPro" id="IPR036046">
    <property type="entry name" value="Acylphosphatase-like_dom_sf"/>
</dbReference>
<feature type="active site" evidence="5">
    <location>
        <position position="17"/>
    </location>
</feature>
<comment type="caution">
    <text evidence="9">The sequence shown here is derived from an EMBL/GenBank/DDBJ whole genome shotgun (WGS) entry which is preliminary data.</text>
</comment>
<evidence type="ECO:0000256" key="7">
    <source>
        <dbReference type="RuleBase" id="RU004168"/>
    </source>
</evidence>
<feature type="active site" evidence="5">
    <location>
        <position position="35"/>
    </location>
</feature>